<dbReference type="Proteomes" id="UP001153365">
    <property type="component" value="Unassembled WGS sequence"/>
</dbReference>
<evidence type="ECO:0000313" key="3">
    <source>
        <dbReference type="Proteomes" id="UP001153365"/>
    </source>
</evidence>
<feature type="compositionally biased region" description="Basic and acidic residues" evidence="1">
    <location>
        <begin position="394"/>
        <end position="403"/>
    </location>
</feature>
<dbReference type="AlphaFoldDB" id="A0AAV0BDQ8"/>
<evidence type="ECO:0000313" key="2">
    <source>
        <dbReference type="EMBL" id="CAH7684946.1"/>
    </source>
</evidence>
<evidence type="ECO:0000256" key="1">
    <source>
        <dbReference type="SAM" id="MobiDB-lite"/>
    </source>
</evidence>
<feature type="compositionally biased region" description="Basic and acidic residues" evidence="1">
    <location>
        <begin position="46"/>
        <end position="60"/>
    </location>
</feature>
<protein>
    <submittedName>
        <fullName evidence="2">Expressed protein</fullName>
    </submittedName>
</protein>
<feature type="compositionally biased region" description="Polar residues" evidence="1">
    <location>
        <begin position="376"/>
        <end position="386"/>
    </location>
</feature>
<accession>A0AAV0BDQ8</accession>
<name>A0AAV0BDQ8_PHAPC</name>
<dbReference type="EMBL" id="CALTRL010005696">
    <property type="protein sequence ID" value="CAH7684946.1"/>
    <property type="molecule type" value="Genomic_DNA"/>
</dbReference>
<proteinExistence type="predicted"/>
<organism evidence="2 3">
    <name type="scientific">Phakopsora pachyrhizi</name>
    <name type="common">Asian soybean rust disease fungus</name>
    <dbReference type="NCBI Taxonomy" id="170000"/>
    <lineage>
        <taxon>Eukaryota</taxon>
        <taxon>Fungi</taxon>
        <taxon>Dikarya</taxon>
        <taxon>Basidiomycota</taxon>
        <taxon>Pucciniomycotina</taxon>
        <taxon>Pucciniomycetes</taxon>
        <taxon>Pucciniales</taxon>
        <taxon>Phakopsoraceae</taxon>
        <taxon>Phakopsora</taxon>
    </lineage>
</organism>
<feature type="region of interest" description="Disordered" evidence="1">
    <location>
        <begin position="289"/>
        <end position="403"/>
    </location>
</feature>
<reference evidence="2" key="1">
    <citation type="submission" date="2022-06" db="EMBL/GenBank/DDBJ databases">
        <authorList>
            <consortium name="SYNGENTA / RWTH Aachen University"/>
        </authorList>
    </citation>
    <scope>NUCLEOTIDE SEQUENCE</scope>
</reference>
<gene>
    <name evidence="2" type="ORF">PPACK8108_LOCUS19397</name>
</gene>
<feature type="compositionally biased region" description="Low complexity" evidence="1">
    <location>
        <begin position="336"/>
        <end position="367"/>
    </location>
</feature>
<comment type="caution">
    <text evidence="2">The sequence shown here is derived from an EMBL/GenBank/DDBJ whole genome shotgun (WGS) entry which is preliminary data.</text>
</comment>
<sequence>MEHSYLYGISNLQSSTLQIDQQNVQTNFKGDEVVFSESDWSLISTDGRRNDGCGDRDYGEKASTNRSEGVDNGNVTSNGVEKNSSEDQQPRLIPIILQYATNSLVTLKPSRLEQLLDEAATEFQLDRTSIHLAVLIQQIPIKISQSIYSSLGPLSKVQVQFSNLQNISNLQNDSSRLWNSICMTKSAPSMTTENVSSSSSTDCATKQLVTHGNENLMPDTMAISKENNGEIDFSSLFGSTTIPQSNPNQGTITNNFLMSDPIVPCTRIDPTIDLGDLYYNKIFNTATTGVSTTNIPSPSVPTTLTVSPSPINLSSTNQSKPITPQSELAIPSPAPSDSSMITINSTTNTKTTNSSNRSSNSSSNNINSRKRFLINRSLSQQSNTPKQKFPFQANRKDSNESKI</sequence>
<keyword evidence="3" id="KW-1185">Reference proteome</keyword>
<feature type="compositionally biased region" description="Polar residues" evidence="1">
    <location>
        <begin position="289"/>
        <end position="326"/>
    </location>
</feature>
<feature type="region of interest" description="Disordered" evidence="1">
    <location>
        <begin position="46"/>
        <end position="87"/>
    </location>
</feature>
<feature type="compositionally biased region" description="Polar residues" evidence="1">
    <location>
        <begin position="62"/>
        <end position="82"/>
    </location>
</feature>